<keyword evidence="5" id="KW-1185">Reference proteome</keyword>
<evidence type="ECO:0000259" key="3">
    <source>
        <dbReference type="Pfam" id="PF23420"/>
    </source>
</evidence>
<sequence>MPEDQTPTRDRRETEEAASAEDATAEPAIAEDATAEPEHVEDEELPGSVVDHAERLTRLAREAVDEGEAAAYRTDREETLAEHGFTARVREDDTGETLVLHPDEWLDDGTIRPDRIDDTNRAVEVSLSGAGDPDDWQDVDDHNRALVEAVRENHGDVHAANASVLADFAGNHYAKPIEDLTATELREFETEYVPRNAWLDDEGTAVLRESVRYAFDAAKERVPDW</sequence>
<feature type="domain" description="DUF7108" evidence="2">
    <location>
        <begin position="44"/>
        <end position="129"/>
    </location>
</feature>
<evidence type="ECO:0000256" key="1">
    <source>
        <dbReference type="SAM" id="MobiDB-lite"/>
    </source>
</evidence>
<reference evidence="4 5" key="1">
    <citation type="journal article" date="2019" name="Int. J. Syst. Evol. Microbiol.">
        <title>The Global Catalogue of Microorganisms (GCM) 10K type strain sequencing project: providing services to taxonomists for standard genome sequencing and annotation.</title>
        <authorList>
            <consortium name="The Broad Institute Genomics Platform"/>
            <consortium name="The Broad Institute Genome Sequencing Center for Infectious Disease"/>
            <person name="Wu L."/>
            <person name="Ma J."/>
        </authorList>
    </citation>
    <scope>NUCLEOTIDE SEQUENCE [LARGE SCALE GENOMIC DNA]</scope>
    <source>
        <strain evidence="4 5">GX26</strain>
    </source>
</reference>
<name>A0ABD5VDE0_9EURY</name>
<evidence type="ECO:0000259" key="2">
    <source>
        <dbReference type="Pfam" id="PF23418"/>
    </source>
</evidence>
<dbReference type="InterPro" id="IPR055532">
    <property type="entry name" value="DUF7108_N"/>
</dbReference>
<feature type="compositionally biased region" description="Low complexity" evidence="1">
    <location>
        <begin position="20"/>
        <end position="32"/>
    </location>
</feature>
<dbReference type="Proteomes" id="UP001596395">
    <property type="component" value="Unassembled WGS sequence"/>
</dbReference>
<dbReference type="RefSeq" id="WP_336348724.1">
    <property type="nucleotide sequence ID" value="NZ_JAZAQL010000001.1"/>
</dbReference>
<proteinExistence type="predicted"/>
<dbReference type="Pfam" id="PF23418">
    <property type="entry name" value="DUF7108"/>
    <property type="match status" value="1"/>
</dbReference>
<feature type="region of interest" description="Disordered" evidence="1">
    <location>
        <begin position="1"/>
        <end position="52"/>
    </location>
</feature>
<evidence type="ECO:0000313" key="5">
    <source>
        <dbReference type="Proteomes" id="UP001596395"/>
    </source>
</evidence>
<gene>
    <name evidence="4" type="ORF">ACFQGB_02415</name>
</gene>
<dbReference type="EMBL" id="JBHSXN010000001">
    <property type="protein sequence ID" value="MFC6951708.1"/>
    <property type="molecule type" value="Genomic_DNA"/>
</dbReference>
<feature type="domain" description="DUF7108" evidence="3">
    <location>
        <begin position="134"/>
        <end position="222"/>
    </location>
</feature>
<dbReference type="InterPro" id="IPR056494">
    <property type="entry name" value="DUF7108_C"/>
</dbReference>
<protein>
    <submittedName>
        <fullName evidence="4">RnhA operon protein</fullName>
    </submittedName>
</protein>
<dbReference type="Pfam" id="PF23420">
    <property type="entry name" value="DUF7108_C"/>
    <property type="match status" value="1"/>
</dbReference>
<accession>A0ABD5VDE0</accession>
<dbReference type="AlphaFoldDB" id="A0ABD5VDE0"/>
<feature type="compositionally biased region" description="Basic and acidic residues" evidence="1">
    <location>
        <begin position="1"/>
        <end position="15"/>
    </location>
</feature>
<feature type="compositionally biased region" description="Acidic residues" evidence="1">
    <location>
        <begin position="33"/>
        <end position="45"/>
    </location>
</feature>
<evidence type="ECO:0000313" key="4">
    <source>
        <dbReference type="EMBL" id="MFC6951708.1"/>
    </source>
</evidence>
<organism evidence="4 5">
    <name type="scientific">Halorubellus litoreus</name>
    <dbReference type="NCBI Taxonomy" id="755308"/>
    <lineage>
        <taxon>Archaea</taxon>
        <taxon>Methanobacteriati</taxon>
        <taxon>Methanobacteriota</taxon>
        <taxon>Stenosarchaea group</taxon>
        <taxon>Halobacteria</taxon>
        <taxon>Halobacteriales</taxon>
        <taxon>Halorubellaceae</taxon>
        <taxon>Halorubellus</taxon>
    </lineage>
</organism>
<comment type="caution">
    <text evidence="4">The sequence shown here is derived from an EMBL/GenBank/DDBJ whole genome shotgun (WGS) entry which is preliminary data.</text>
</comment>